<gene>
    <name evidence="1" type="ORF">PHYSODRAFT_326278</name>
</gene>
<name>G4Z0E0_PHYSP</name>
<dbReference type="KEGG" id="psoj:PHYSODRAFT_326278"/>
<sequence length="439" mass="48119">MTRPADLTWNLENDKTTISDPSLFFFEDGDCSDRSDPSSDCCRITCEECYVLISVASKIGVKATVAVFVELEAGIEFPESYSGLATKYLDSTSFFHIGDCSQPHFMELNGFAGYKDVYLTLPMSLDLVLISKSAEPVLYSETTARRQSLFSGCIAAVYDAQVVLSTAIDTISALSEDKQEQLKKIIMWALGLSEIDPNFLTINSNSDTTGEISIQIAVPPAVAEKYPTSYDLESTFYERARTASFSSAVSAFVVSVWMATGDQHAANTAIFQPIARASDAIKTVVTPLSARRVTIRTGDYVTCEKAYGSVLTCTHCEDGYWGSTCESSCTTPANCASARCNLNSGDEIECTECISGFWGSTCTSSCEVPQHCVSAECSQDNAVDFGANCDACNRHREHWNRDKYRVLDEASVVVDSARSRYLRAIQDALTFSRTFIFYT</sequence>
<accession>G4Z0E0</accession>
<organism evidence="1 2">
    <name type="scientific">Phytophthora sojae (strain P6497)</name>
    <name type="common">Soybean stem and root rot agent</name>
    <name type="synonym">Phytophthora megasperma f. sp. glycines</name>
    <dbReference type="NCBI Taxonomy" id="1094619"/>
    <lineage>
        <taxon>Eukaryota</taxon>
        <taxon>Sar</taxon>
        <taxon>Stramenopiles</taxon>
        <taxon>Oomycota</taxon>
        <taxon>Peronosporomycetes</taxon>
        <taxon>Peronosporales</taxon>
        <taxon>Peronosporaceae</taxon>
        <taxon>Phytophthora</taxon>
    </lineage>
</organism>
<protein>
    <submittedName>
        <fullName evidence="1">Uncharacterized protein</fullName>
    </submittedName>
</protein>
<dbReference type="EMBL" id="JH159152">
    <property type="protein sequence ID" value="EGZ25226.1"/>
    <property type="molecule type" value="Genomic_DNA"/>
</dbReference>
<dbReference type="AlphaFoldDB" id="G4Z0E0"/>
<reference evidence="1 2" key="1">
    <citation type="journal article" date="2006" name="Science">
        <title>Phytophthora genome sequences uncover evolutionary origins and mechanisms of pathogenesis.</title>
        <authorList>
            <person name="Tyler B.M."/>
            <person name="Tripathy S."/>
            <person name="Zhang X."/>
            <person name="Dehal P."/>
            <person name="Jiang R.H."/>
            <person name="Aerts A."/>
            <person name="Arredondo F.D."/>
            <person name="Baxter L."/>
            <person name="Bensasson D."/>
            <person name="Beynon J.L."/>
            <person name="Chapman J."/>
            <person name="Damasceno C.M."/>
            <person name="Dorrance A.E."/>
            <person name="Dou D."/>
            <person name="Dickerman A.W."/>
            <person name="Dubchak I.L."/>
            <person name="Garbelotto M."/>
            <person name="Gijzen M."/>
            <person name="Gordon S.G."/>
            <person name="Govers F."/>
            <person name="Grunwald N.J."/>
            <person name="Huang W."/>
            <person name="Ivors K.L."/>
            <person name="Jones R.W."/>
            <person name="Kamoun S."/>
            <person name="Krampis K."/>
            <person name="Lamour K.H."/>
            <person name="Lee M.K."/>
            <person name="McDonald W.H."/>
            <person name="Medina M."/>
            <person name="Meijer H.J."/>
            <person name="Nordberg E.K."/>
            <person name="Maclean D.J."/>
            <person name="Ospina-Giraldo M.D."/>
            <person name="Morris P.F."/>
            <person name="Phuntumart V."/>
            <person name="Putnam N.H."/>
            <person name="Rash S."/>
            <person name="Rose J.K."/>
            <person name="Sakihama Y."/>
            <person name="Salamov A.A."/>
            <person name="Savidor A."/>
            <person name="Scheuring C.F."/>
            <person name="Smith B.M."/>
            <person name="Sobral B.W."/>
            <person name="Terry A."/>
            <person name="Torto-Alalibo T.A."/>
            <person name="Win J."/>
            <person name="Xu Z."/>
            <person name="Zhang H."/>
            <person name="Grigoriev I.V."/>
            <person name="Rokhsar D.S."/>
            <person name="Boore J.L."/>
        </authorList>
    </citation>
    <scope>NUCLEOTIDE SEQUENCE [LARGE SCALE GENOMIC DNA]</scope>
    <source>
        <strain evidence="1 2">P6497</strain>
    </source>
</reference>
<dbReference type="RefSeq" id="XP_009520514.1">
    <property type="nucleotide sequence ID" value="XM_009522219.1"/>
</dbReference>
<dbReference type="Proteomes" id="UP000002640">
    <property type="component" value="Unassembled WGS sequence"/>
</dbReference>
<evidence type="ECO:0000313" key="2">
    <source>
        <dbReference type="Proteomes" id="UP000002640"/>
    </source>
</evidence>
<keyword evidence="2" id="KW-1185">Reference proteome</keyword>
<evidence type="ECO:0000313" key="1">
    <source>
        <dbReference type="EMBL" id="EGZ25226.1"/>
    </source>
</evidence>
<dbReference type="InParanoid" id="G4Z0E0"/>
<dbReference type="GeneID" id="20645403"/>
<proteinExistence type="predicted"/>